<name>A0A7J7DBJ1_TRIWF</name>
<evidence type="ECO:0000313" key="7">
    <source>
        <dbReference type="Proteomes" id="UP000593562"/>
    </source>
</evidence>
<evidence type="ECO:0000256" key="3">
    <source>
        <dbReference type="ARBA" id="ARBA00022741"/>
    </source>
</evidence>
<comment type="caution">
    <text evidence="6">The sequence shown here is derived from an EMBL/GenBank/DDBJ whole genome shotgun (WGS) entry which is preliminary data.</text>
</comment>
<keyword evidence="3" id="KW-0547">Nucleotide-binding</keyword>
<dbReference type="Proteomes" id="UP000593562">
    <property type="component" value="Unassembled WGS sequence"/>
</dbReference>
<evidence type="ECO:0000256" key="2">
    <source>
        <dbReference type="ARBA" id="ARBA00022679"/>
    </source>
</evidence>
<dbReference type="GO" id="GO:0005634">
    <property type="term" value="C:nucleus"/>
    <property type="evidence" value="ECO:0007669"/>
    <property type="project" value="TreeGrafter"/>
</dbReference>
<dbReference type="GO" id="GO:0004674">
    <property type="term" value="F:protein serine/threonine kinase activity"/>
    <property type="evidence" value="ECO:0007669"/>
    <property type="project" value="UniProtKB-KW"/>
</dbReference>
<evidence type="ECO:0000256" key="4">
    <source>
        <dbReference type="ARBA" id="ARBA00022777"/>
    </source>
</evidence>
<dbReference type="InterPro" id="IPR011009">
    <property type="entry name" value="Kinase-like_dom_sf"/>
</dbReference>
<evidence type="ECO:0000313" key="6">
    <source>
        <dbReference type="EMBL" id="KAF5743717.1"/>
    </source>
</evidence>
<evidence type="ECO:0000256" key="1">
    <source>
        <dbReference type="ARBA" id="ARBA00022527"/>
    </source>
</evidence>
<keyword evidence="2" id="KW-0808">Transferase</keyword>
<dbReference type="SUPFAM" id="SSF56112">
    <property type="entry name" value="Protein kinase-like (PK-like)"/>
    <property type="match status" value="1"/>
</dbReference>
<dbReference type="GO" id="GO:0005524">
    <property type="term" value="F:ATP binding"/>
    <property type="evidence" value="ECO:0007669"/>
    <property type="project" value="UniProtKB-KW"/>
</dbReference>
<protein>
    <submittedName>
        <fullName evidence="6">Serine/threonine-protein kinase AFC2 isoform X2</fullName>
    </submittedName>
</protein>
<reference evidence="6 7" key="1">
    <citation type="journal article" date="2020" name="Nat. Commun.">
        <title>Genome of Tripterygium wilfordii and identification of cytochrome P450 involved in triptolide biosynthesis.</title>
        <authorList>
            <person name="Tu L."/>
            <person name="Su P."/>
            <person name="Zhang Z."/>
            <person name="Gao L."/>
            <person name="Wang J."/>
            <person name="Hu T."/>
            <person name="Zhou J."/>
            <person name="Zhang Y."/>
            <person name="Zhao Y."/>
            <person name="Liu Y."/>
            <person name="Song Y."/>
            <person name="Tong Y."/>
            <person name="Lu Y."/>
            <person name="Yang J."/>
            <person name="Xu C."/>
            <person name="Jia M."/>
            <person name="Peters R.J."/>
            <person name="Huang L."/>
            <person name="Gao W."/>
        </authorList>
    </citation>
    <scope>NUCLEOTIDE SEQUENCE [LARGE SCALE GENOMIC DNA]</scope>
    <source>
        <strain evidence="7">cv. XIE 37</strain>
        <tissue evidence="6">Leaf</tissue>
    </source>
</reference>
<gene>
    <name evidence="6" type="ORF">HS088_TW08G00304</name>
</gene>
<organism evidence="6 7">
    <name type="scientific">Tripterygium wilfordii</name>
    <name type="common">Thunder God vine</name>
    <dbReference type="NCBI Taxonomy" id="458696"/>
    <lineage>
        <taxon>Eukaryota</taxon>
        <taxon>Viridiplantae</taxon>
        <taxon>Streptophyta</taxon>
        <taxon>Embryophyta</taxon>
        <taxon>Tracheophyta</taxon>
        <taxon>Spermatophyta</taxon>
        <taxon>Magnoliopsida</taxon>
        <taxon>eudicotyledons</taxon>
        <taxon>Gunneridae</taxon>
        <taxon>Pentapetalae</taxon>
        <taxon>rosids</taxon>
        <taxon>fabids</taxon>
        <taxon>Celastrales</taxon>
        <taxon>Celastraceae</taxon>
        <taxon>Tripterygium</taxon>
    </lineage>
</organism>
<dbReference type="InParanoid" id="A0A7J7DBJ1"/>
<dbReference type="PANTHER" id="PTHR45646">
    <property type="entry name" value="SERINE/THREONINE-PROTEIN KINASE DOA-RELATED"/>
    <property type="match status" value="1"/>
</dbReference>
<evidence type="ECO:0000256" key="5">
    <source>
        <dbReference type="ARBA" id="ARBA00022840"/>
    </source>
</evidence>
<accession>A0A7J7DBJ1</accession>
<dbReference type="EMBL" id="JAAARO010000008">
    <property type="protein sequence ID" value="KAF5743717.1"/>
    <property type="molecule type" value="Genomic_DNA"/>
</dbReference>
<keyword evidence="4 6" id="KW-0418">Kinase</keyword>
<keyword evidence="7" id="KW-1185">Reference proteome</keyword>
<sequence>MMERVLGPLPHHMLKKLDRHAEKYVRMGRLDWPEGAMSRDSIRAVSKLPRLQNLIMQHVDHSAGEFIHLLQGLLRYDPTERLAARDALNHPFFTRERLRR</sequence>
<keyword evidence="5" id="KW-0067">ATP-binding</keyword>
<dbReference type="AlphaFoldDB" id="A0A7J7DBJ1"/>
<proteinExistence type="predicted"/>
<dbReference type="Gene3D" id="1.10.510.10">
    <property type="entry name" value="Transferase(Phosphotransferase) domain 1"/>
    <property type="match status" value="1"/>
</dbReference>
<keyword evidence="1" id="KW-0723">Serine/threonine-protein kinase</keyword>
<dbReference type="PANTHER" id="PTHR45646:SF7">
    <property type="entry name" value="SERINE_THREONINE-PROTEIN KINASE AFC2"/>
    <property type="match status" value="1"/>
</dbReference>
<dbReference type="InterPro" id="IPR051175">
    <property type="entry name" value="CLK_kinases"/>
</dbReference>